<dbReference type="Proteomes" id="UP000256964">
    <property type="component" value="Unassembled WGS sequence"/>
</dbReference>
<dbReference type="OrthoDB" id="5570013at2759"/>
<feature type="region of interest" description="Disordered" evidence="1">
    <location>
        <begin position="125"/>
        <end position="150"/>
    </location>
</feature>
<dbReference type="STRING" id="139420.A0A371D6N2"/>
<evidence type="ECO:0000256" key="1">
    <source>
        <dbReference type="SAM" id="MobiDB-lite"/>
    </source>
</evidence>
<feature type="domain" description="DUF7330" evidence="2">
    <location>
        <begin position="323"/>
        <end position="454"/>
    </location>
</feature>
<accession>A0A371D6N2</accession>
<gene>
    <name evidence="3" type="ORF">OH76DRAFT_1440702</name>
</gene>
<dbReference type="Pfam" id="PF24016">
    <property type="entry name" value="DUF7330"/>
    <property type="match status" value="1"/>
</dbReference>
<feature type="region of interest" description="Disordered" evidence="1">
    <location>
        <begin position="1"/>
        <end position="48"/>
    </location>
</feature>
<dbReference type="EMBL" id="KZ857413">
    <property type="protein sequence ID" value="RDX48204.1"/>
    <property type="molecule type" value="Genomic_DNA"/>
</dbReference>
<keyword evidence="4" id="KW-1185">Reference proteome</keyword>
<dbReference type="InterPro" id="IPR055754">
    <property type="entry name" value="DUF7330"/>
</dbReference>
<reference evidence="3 4" key="1">
    <citation type="journal article" date="2018" name="Biotechnol. Biofuels">
        <title>Integrative visual omics of the white-rot fungus Polyporus brumalis exposes the biotechnological potential of its oxidative enzymes for delignifying raw plant biomass.</title>
        <authorList>
            <person name="Miyauchi S."/>
            <person name="Rancon A."/>
            <person name="Drula E."/>
            <person name="Hage H."/>
            <person name="Chaduli D."/>
            <person name="Favel A."/>
            <person name="Grisel S."/>
            <person name="Henrissat B."/>
            <person name="Herpoel-Gimbert I."/>
            <person name="Ruiz-Duenas F.J."/>
            <person name="Chevret D."/>
            <person name="Hainaut M."/>
            <person name="Lin J."/>
            <person name="Wang M."/>
            <person name="Pangilinan J."/>
            <person name="Lipzen A."/>
            <person name="Lesage-Meessen L."/>
            <person name="Navarro D."/>
            <person name="Riley R."/>
            <person name="Grigoriev I.V."/>
            <person name="Zhou S."/>
            <person name="Raouche S."/>
            <person name="Rosso M.N."/>
        </authorList>
    </citation>
    <scope>NUCLEOTIDE SEQUENCE [LARGE SCALE GENOMIC DNA]</scope>
    <source>
        <strain evidence="3 4">BRFM 1820</strain>
    </source>
</reference>
<protein>
    <recommendedName>
        <fullName evidence="2">DUF7330 domain-containing protein</fullName>
    </recommendedName>
</protein>
<evidence type="ECO:0000259" key="2">
    <source>
        <dbReference type="Pfam" id="PF24016"/>
    </source>
</evidence>
<dbReference type="AlphaFoldDB" id="A0A371D6N2"/>
<organism evidence="3 4">
    <name type="scientific">Lentinus brumalis</name>
    <dbReference type="NCBI Taxonomy" id="2498619"/>
    <lineage>
        <taxon>Eukaryota</taxon>
        <taxon>Fungi</taxon>
        <taxon>Dikarya</taxon>
        <taxon>Basidiomycota</taxon>
        <taxon>Agaricomycotina</taxon>
        <taxon>Agaricomycetes</taxon>
        <taxon>Polyporales</taxon>
        <taxon>Polyporaceae</taxon>
        <taxon>Lentinus</taxon>
    </lineage>
</organism>
<proteinExistence type="predicted"/>
<name>A0A371D6N2_9APHY</name>
<feature type="region of interest" description="Disordered" evidence="1">
    <location>
        <begin position="492"/>
        <end position="516"/>
    </location>
</feature>
<feature type="compositionally biased region" description="Polar residues" evidence="1">
    <location>
        <begin position="506"/>
        <end position="516"/>
    </location>
</feature>
<evidence type="ECO:0000313" key="4">
    <source>
        <dbReference type="Proteomes" id="UP000256964"/>
    </source>
</evidence>
<evidence type="ECO:0000313" key="3">
    <source>
        <dbReference type="EMBL" id="RDX48204.1"/>
    </source>
</evidence>
<sequence>MILPDDTPPESPTKSDSRAGPPSEAPEDEHALPPPAYPGPPQNGQLSSYQSHNVDIEAQASSSRTPLLQSTSTPAHYVEQVESAPTRFLKAFGVALLIYILVGSFTRTAIAGHYWRGRDTHRWNDVEEPDIDDGRGDAPGSQIPLPQPSDGKVEKCVTAAGATTLSSESVYMTSLLLPLNAKTLYIFGRGELAHGDITFTPSYDRTIPEDSIRVNIIPRYHSEIALMATNICLLERAKGEKGIAILTPSSWIPSNDLSFSIEVRVPVTRGPLRVNAFETHLPLFRHTFSAQLHGQVSFGSLYVRSTNQQIHAGYLEADNTTIQTTNSLISGVYRASHTLFLQTSNQPIKADITILNDDDTRNPTNLTMITANSAIDAAITLLRSTSSRAVSKGGAFAVSAQTQNGAVDLRFHTQPVDSRLDVTAQTSNAPAQVHLHPAYEGAFTIGTSHGPTDLTVYEKISDPSGRGRKRFWAVTERTAAAFNGRVWWSHRSGSDGDEGRGSVSVHTSNAAVQVTT</sequence>
<feature type="compositionally biased region" description="Pro residues" evidence="1">
    <location>
        <begin position="32"/>
        <end position="41"/>
    </location>
</feature>